<accession>A0A0R1HLT7</accession>
<feature type="domain" description="WxL Interacting Protein peptidoglycan binding" evidence="3">
    <location>
        <begin position="40"/>
        <end position="158"/>
    </location>
</feature>
<dbReference type="InterPro" id="IPR010317">
    <property type="entry name" value="WxLIP_PGBD"/>
</dbReference>
<dbReference type="InterPro" id="IPR021759">
    <property type="entry name" value="WxLIP_HBD"/>
</dbReference>
<reference evidence="5 6" key="1">
    <citation type="journal article" date="2015" name="Genome Announc.">
        <title>Expanding the biotechnology potential of lactobacilli through comparative genomics of 213 strains and associated genera.</title>
        <authorList>
            <person name="Sun Z."/>
            <person name="Harris H.M."/>
            <person name="McCann A."/>
            <person name="Guo C."/>
            <person name="Argimon S."/>
            <person name="Zhang W."/>
            <person name="Yang X."/>
            <person name="Jeffery I.B."/>
            <person name="Cooney J.C."/>
            <person name="Kagawa T.F."/>
            <person name="Liu W."/>
            <person name="Song Y."/>
            <person name="Salvetti E."/>
            <person name="Wrobel A."/>
            <person name="Rasinkangas P."/>
            <person name="Parkhill J."/>
            <person name="Rea M.C."/>
            <person name="O'Sullivan O."/>
            <person name="Ritari J."/>
            <person name="Douillard F.P."/>
            <person name="Paul Ross R."/>
            <person name="Yang R."/>
            <person name="Briner A.E."/>
            <person name="Felis G.E."/>
            <person name="de Vos W.M."/>
            <person name="Barrangou R."/>
            <person name="Klaenhammer T.R."/>
            <person name="Caufield P.W."/>
            <person name="Cui Y."/>
            <person name="Zhang H."/>
            <person name="O'Toole P.W."/>
        </authorList>
    </citation>
    <scope>NUCLEOTIDE SEQUENCE [LARGE SCALE GENOMIC DNA]</scope>
    <source>
        <strain evidence="5 6">JCM 15530</strain>
    </source>
</reference>
<dbReference type="AlphaFoldDB" id="A0A0R1HLT7"/>
<dbReference type="Pfam" id="PF06030">
    <property type="entry name" value="WxLIP_PGBD"/>
    <property type="match status" value="1"/>
</dbReference>
<evidence type="ECO:0000259" key="4">
    <source>
        <dbReference type="Pfam" id="PF11797"/>
    </source>
</evidence>
<protein>
    <submittedName>
        <fullName evidence="5">Cell surface protein</fullName>
    </submittedName>
</protein>
<evidence type="ECO:0000259" key="3">
    <source>
        <dbReference type="Pfam" id="PF06030"/>
    </source>
</evidence>
<keyword evidence="1" id="KW-0472">Membrane</keyword>
<feature type="chain" id="PRO_5006405213" evidence="2">
    <location>
        <begin position="34"/>
        <end position="358"/>
    </location>
</feature>
<evidence type="ECO:0000256" key="2">
    <source>
        <dbReference type="SAM" id="SignalP"/>
    </source>
</evidence>
<dbReference type="Pfam" id="PF11797">
    <property type="entry name" value="WxLIP_HBD"/>
    <property type="match status" value="1"/>
</dbReference>
<dbReference type="STRING" id="1302272.FC96_GL002446"/>
<evidence type="ECO:0000313" key="5">
    <source>
        <dbReference type="EMBL" id="KRK47520.1"/>
    </source>
</evidence>
<organism evidence="5 6">
    <name type="scientific">Secundilactobacillus kimchicus JCM 15530</name>
    <dbReference type="NCBI Taxonomy" id="1302272"/>
    <lineage>
        <taxon>Bacteria</taxon>
        <taxon>Bacillati</taxon>
        <taxon>Bacillota</taxon>
        <taxon>Bacilli</taxon>
        <taxon>Lactobacillales</taxon>
        <taxon>Lactobacillaceae</taxon>
        <taxon>Secundilactobacillus</taxon>
    </lineage>
</organism>
<feature type="signal peptide" evidence="2">
    <location>
        <begin position="1"/>
        <end position="33"/>
    </location>
</feature>
<feature type="transmembrane region" description="Helical" evidence="1">
    <location>
        <begin position="316"/>
        <end position="337"/>
    </location>
</feature>
<keyword evidence="1" id="KW-1133">Transmembrane helix</keyword>
<dbReference type="PATRIC" id="fig|1302272.5.peg.2493"/>
<evidence type="ECO:0000256" key="1">
    <source>
        <dbReference type="SAM" id="Phobius"/>
    </source>
</evidence>
<evidence type="ECO:0000313" key="6">
    <source>
        <dbReference type="Proteomes" id="UP000050911"/>
    </source>
</evidence>
<dbReference type="EMBL" id="AZCX01000008">
    <property type="protein sequence ID" value="KRK47520.1"/>
    <property type="molecule type" value="Genomic_DNA"/>
</dbReference>
<feature type="domain" description="WxL Interacting Protein host binding" evidence="4">
    <location>
        <begin position="169"/>
        <end position="304"/>
    </location>
</feature>
<comment type="caution">
    <text evidence="5">The sequence shown here is derived from an EMBL/GenBank/DDBJ whole genome shotgun (WGS) entry which is preliminary data.</text>
</comment>
<keyword evidence="6" id="KW-1185">Reference proteome</keyword>
<keyword evidence="1" id="KW-0812">Transmembrane</keyword>
<sequence>MPDPVKMKKFWTVLLTIVSLLIGGGLFSQTAAAADNGAKFTIKPIYPKNQLDSSLGYFQLKTKPGSTGKLGVTVANLDRSQSRKIKVQPVVATTSDDGQINYTPSNSKLNASAQLELPKLMSKAVTVKLAPLTQRQVTFSYKIPDAGFKGTLLGSIYALDETASNSKAKGFTINNRFAMALGVSMTTNPNWVVSPNFELGDVAARVVDNQPAVVANLRNVAPTYFRGMNVKTDVTQKGESKKLYQARLNDGSMAPTSNFNFRVDTKGKAIPAGDYTLNMTVKVGKRTWHLTKDFTVTAADHDKIAAKIGEKQPNNWLYWLIGILIILLLILLAWTFYRLGKKGGRKDDKPTQDKPEDH</sequence>
<dbReference type="Proteomes" id="UP000050911">
    <property type="component" value="Unassembled WGS sequence"/>
</dbReference>
<keyword evidence="2" id="KW-0732">Signal</keyword>
<name>A0A0R1HLT7_9LACO</name>
<gene>
    <name evidence="5" type="ORF">FC96_GL002446</name>
</gene>
<proteinExistence type="predicted"/>